<evidence type="ECO:0008006" key="4">
    <source>
        <dbReference type="Google" id="ProtNLM"/>
    </source>
</evidence>
<accession>A0ABQ9WVV2</accession>
<sequence length="204" mass="23709">MSKKLTEFQKEANTLIDKFDRSDLDSQMFQCTMESEKLKTDSQEHIEELVKIITEWQDQSAEIRLQAETSMNEENHRNRMEALQEELQRIKTDIERENLTIRELSDESDSLTAQLQDFPVEVHQVTDPAHIKAAEKQRLEIELYRSLLGVHITSTEQDILSVFLSGKDQDIATFSCSFEGRHISEENREALWNRISANLPNTTP</sequence>
<protein>
    <recommendedName>
        <fullName evidence="4">Kinetochore protein Spc24</fullName>
    </recommendedName>
</protein>
<keyword evidence="1" id="KW-0175">Coiled coil</keyword>
<proteinExistence type="predicted"/>
<reference evidence="2 3" key="1">
    <citation type="journal article" date="2022" name="bioRxiv">
        <title>Genomics of Preaxostyla Flagellates Illuminates Evolutionary Transitions and the Path Towards Mitochondrial Loss.</title>
        <authorList>
            <person name="Novak L.V.F."/>
            <person name="Treitli S.C."/>
            <person name="Pyrih J."/>
            <person name="Halakuc P."/>
            <person name="Pipaliya S.V."/>
            <person name="Vacek V."/>
            <person name="Brzon O."/>
            <person name="Soukal P."/>
            <person name="Eme L."/>
            <person name="Dacks J.B."/>
            <person name="Karnkowska A."/>
            <person name="Elias M."/>
            <person name="Hampl V."/>
        </authorList>
    </citation>
    <scope>NUCLEOTIDE SEQUENCE [LARGE SCALE GENOMIC DNA]</scope>
    <source>
        <strain evidence="2">NAU3</strain>
        <tissue evidence="2">Gut</tissue>
    </source>
</reference>
<dbReference type="EMBL" id="JARBJD010000428">
    <property type="protein sequence ID" value="KAK2942160.1"/>
    <property type="molecule type" value="Genomic_DNA"/>
</dbReference>
<evidence type="ECO:0000313" key="2">
    <source>
        <dbReference type="EMBL" id="KAK2942160.1"/>
    </source>
</evidence>
<keyword evidence="3" id="KW-1185">Reference proteome</keyword>
<name>A0ABQ9WVV2_9EUKA</name>
<gene>
    <name evidence="2" type="ORF">BLNAU_22917</name>
</gene>
<feature type="coiled-coil region" evidence="1">
    <location>
        <begin position="66"/>
        <end position="114"/>
    </location>
</feature>
<organism evidence="2 3">
    <name type="scientific">Blattamonas nauphoetae</name>
    <dbReference type="NCBI Taxonomy" id="2049346"/>
    <lineage>
        <taxon>Eukaryota</taxon>
        <taxon>Metamonada</taxon>
        <taxon>Preaxostyla</taxon>
        <taxon>Oxymonadida</taxon>
        <taxon>Blattamonas</taxon>
    </lineage>
</organism>
<dbReference type="Proteomes" id="UP001281761">
    <property type="component" value="Unassembled WGS sequence"/>
</dbReference>
<evidence type="ECO:0000256" key="1">
    <source>
        <dbReference type="SAM" id="Coils"/>
    </source>
</evidence>
<comment type="caution">
    <text evidence="2">The sequence shown here is derived from an EMBL/GenBank/DDBJ whole genome shotgun (WGS) entry which is preliminary data.</text>
</comment>
<evidence type="ECO:0000313" key="3">
    <source>
        <dbReference type="Proteomes" id="UP001281761"/>
    </source>
</evidence>